<dbReference type="InterPro" id="IPR011009">
    <property type="entry name" value="Kinase-like_dom_sf"/>
</dbReference>
<keyword evidence="4" id="KW-0067">ATP-binding</keyword>
<dbReference type="InterPro" id="IPR050339">
    <property type="entry name" value="CC_SR_Kinase"/>
</dbReference>
<keyword evidence="2" id="KW-0547">Nucleotide-binding</keyword>
<feature type="non-terminal residue" evidence="6">
    <location>
        <position position="1"/>
    </location>
</feature>
<evidence type="ECO:0000313" key="6">
    <source>
        <dbReference type="EMBL" id="KAJ7326367.1"/>
    </source>
</evidence>
<dbReference type="GO" id="GO:0005524">
    <property type="term" value="F:ATP binding"/>
    <property type="evidence" value="ECO:0007669"/>
    <property type="project" value="UniProtKB-KW"/>
</dbReference>
<dbReference type="PROSITE" id="PS50011">
    <property type="entry name" value="PROTEIN_KINASE_DOM"/>
    <property type="match status" value="1"/>
</dbReference>
<protein>
    <submittedName>
        <fullName evidence="6">Kinase-like domain-containing protein</fullName>
    </submittedName>
</protein>
<organism evidence="6 7">
    <name type="scientific">Mycena albidolilacea</name>
    <dbReference type="NCBI Taxonomy" id="1033008"/>
    <lineage>
        <taxon>Eukaryota</taxon>
        <taxon>Fungi</taxon>
        <taxon>Dikarya</taxon>
        <taxon>Basidiomycota</taxon>
        <taxon>Agaricomycotina</taxon>
        <taxon>Agaricomycetes</taxon>
        <taxon>Agaricomycetidae</taxon>
        <taxon>Agaricales</taxon>
        <taxon>Marasmiineae</taxon>
        <taxon>Mycenaceae</taxon>
        <taxon>Mycena</taxon>
    </lineage>
</organism>
<reference evidence="6" key="1">
    <citation type="submission" date="2023-03" db="EMBL/GenBank/DDBJ databases">
        <title>Massive genome expansion in bonnet fungi (Mycena s.s.) driven by repeated elements and novel gene families across ecological guilds.</title>
        <authorList>
            <consortium name="Lawrence Berkeley National Laboratory"/>
            <person name="Harder C.B."/>
            <person name="Miyauchi S."/>
            <person name="Viragh M."/>
            <person name="Kuo A."/>
            <person name="Thoen E."/>
            <person name="Andreopoulos B."/>
            <person name="Lu D."/>
            <person name="Skrede I."/>
            <person name="Drula E."/>
            <person name="Henrissat B."/>
            <person name="Morin E."/>
            <person name="Kohler A."/>
            <person name="Barry K."/>
            <person name="LaButti K."/>
            <person name="Morin E."/>
            <person name="Salamov A."/>
            <person name="Lipzen A."/>
            <person name="Mereny Z."/>
            <person name="Hegedus B."/>
            <person name="Baldrian P."/>
            <person name="Stursova M."/>
            <person name="Weitz H."/>
            <person name="Taylor A."/>
            <person name="Grigoriev I.V."/>
            <person name="Nagy L.G."/>
            <person name="Martin F."/>
            <person name="Kauserud H."/>
        </authorList>
    </citation>
    <scope>NUCLEOTIDE SEQUENCE</scope>
    <source>
        <strain evidence="6">CBHHK002</strain>
    </source>
</reference>
<dbReference type="GO" id="GO:0004672">
    <property type="term" value="F:protein kinase activity"/>
    <property type="evidence" value="ECO:0007669"/>
    <property type="project" value="InterPro"/>
</dbReference>
<evidence type="ECO:0000256" key="1">
    <source>
        <dbReference type="ARBA" id="ARBA00022679"/>
    </source>
</evidence>
<dbReference type="PANTHER" id="PTHR11042">
    <property type="entry name" value="EUKARYOTIC TRANSLATION INITIATION FACTOR 2-ALPHA KINASE EIF2-ALPHA KINASE -RELATED"/>
    <property type="match status" value="1"/>
</dbReference>
<evidence type="ECO:0000256" key="4">
    <source>
        <dbReference type="ARBA" id="ARBA00022840"/>
    </source>
</evidence>
<proteinExistence type="predicted"/>
<dbReference type="GO" id="GO:0005737">
    <property type="term" value="C:cytoplasm"/>
    <property type="evidence" value="ECO:0007669"/>
    <property type="project" value="TreeGrafter"/>
</dbReference>
<comment type="caution">
    <text evidence="6">The sequence shown here is derived from an EMBL/GenBank/DDBJ whole genome shotgun (WGS) entry which is preliminary data.</text>
</comment>
<evidence type="ECO:0000256" key="3">
    <source>
        <dbReference type="ARBA" id="ARBA00022777"/>
    </source>
</evidence>
<accession>A0AAD7EHP9</accession>
<name>A0AAD7EHP9_9AGAR</name>
<dbReference type="Proteomes" id="UP001218218">
    <property type="component" value="Unassembled WGS sequence"/>
</dbReference>
<evidence type="ECO:0000256" key="2">
    <source>
        <dbReference type="ARBA" id="ARBA00022741"/>
    </source>
</evidence>
<gene>
    <name evidence="6" type="ORF">DFH08DRAFT_752277</name>
</gene>
<keyword evidence="1" id="KW-0808">Transferase</keyword>
<sequence>PAADFDDTIHFAKRSKYKSEISNLLRAKSGPHIVELLGRTEDGRLVFPRLKQGFTQALREVGRLSLSLVLQLAEAVAYLHSIDIIHRDLHVRNILYSPDGNDAILCDLGVATKPPSFILSSTPIRTSRRTKYHSPGRPTCTVLVA</sequence>
<keyword evidence="3 6" id="KW-0418">Kinase</keyword>
<dbReference type="SUPFAM" id="SSF56112">
    <property type="entry name" value="Protein kinase-like (PK-like)"/>
    <property type="match status" value="1"/>
</dbReference>
<dbReference type="InterPro" id="IPR000719">
    <property type="entry name" value="Prot_kinase_dom"/>
</dbReference>
<dbReference type="Gene3D" id="1.10.510.10">
    <property type="entry name" value="Transferase(Phosphotransferase) domain 1"/>
    <property type="match status" value="1"/>
</dbReference>
<evidence type="ECO:0000313" key="7">
    <source>
        <dbReference type="Proteomes" id="UP001218218"/>
    </source>
</evidence>
<evidence type="ECO:0000259" key="5">
    <source>
        <dbReference type="PROSITE" id="PS50011"/>
    </source>
</evidence>
<dbReference type="Pfam" id="PF00069">
    <property type="entry name" value="Pkinase"/>
    <property type="match status" value="1"/>
</dbReference>
<dbReference type="AlphaFoldDB" id="A0AAD7EHP9"/>
<feature type="domain" description="Protein kinase" evidence="5">
    <location>
        <begin position="1"/>
        <end position="145"/>
    </location>
</feature>
<dbReference type="EMBL" id="JARIHO010000042">
    <property type="protein sequence ID" value="KAJ7326367.1"/>
    <property type="molecule type" value="Genomic_DNA"/>
</dbReference>
<keyword evidence="7" id="KW-1185">Reference proteome</keyword>
<dbReference type="GO" id="GO:0005634">
    <property type="term" value="C:nucleus"/>
    <property type="evidence" value="ECO:0007669"/>
    <property type="project" value="TreeGrafter"/>
</dbReference>